<name>A0A8H4VVL8_9HELO</name>
<feature type="region of interest" description="Disordered" evidence="4">
    <location>
        <begin position="526"/>
        <end position="605"/>
    </location>
</feature>
<feature type="compositionally biased region" description="Polar residues" evidence="4">
    <location>
        <begin position="526"/>
        <end position="545"/>
    </location>
</feature>
<protein>
    <recommendedName>
        <fullName evidence="7">Fungal N-terminal domain-containing protein</fullName>
    </recommendedName>
</protein>
<comment type="caution">
    <text evidence="5">The sequence shown here is derived from an EMBL/GenBank/DDBJ whole genome shotgun (WGS) entry which is preliminary data.</text>
</comment>
<dbReference type="Pfam" id="PF12796">
    <property type="entry name" value="Ank_2"/>
    <property type="match status" value="1"/>
</dbReference>
<proteinExistence type="predicted"/>
<organism evidence="5 6">
    <name type="scientific">Cudoniella acicularis</name>
    <dbReference type="NCBI Taxonomy" id="354080"/>
    <lineage>
        <taxon>Eukaryota</taxon>
        <taxon>Fungi</taxon>
        <taxon>Dikarya</taxon>
        <taxon>Ascomycota</taxon>
        <taxon>Pezizomycotina</taxon>
        <taxon>Leotiomycetes</taxon>
        <taxon>Helotiales</taxon>
        <taxon>Tricladiaceae</taxon>
        <taxon>Cudoniella</taxon>
    </lineage>
</organism>
<dbReference type="InterPro" id="IPR036770">
    <property type="entry name" value="Ankyrin_rpt-contain_sf"/>
</dbReference>
<gene>
    <name evidence="5" type="ORF">G7Y89_g13861</name>
</gene>
<keyword evidence="2 3" id="KW-0040">ANK repeat</keyword>
<evidence type="ECO:0000313" key="5">
    <source>
        <dbReference type="EMBL" id="KAF4624311.1"/>
    </source>
</evidence>
<keyword evidence="1" id="KW-0677">Repeat</keyword>
<accession>A0A8H4VVL8</accession>
<feature type="compositionally biased region" description="Polar residues" evidence="4">
    <location>
        <begin position="861"/>
        <end position="871"/>
    </location>
</feature>
<evidence type="ECO:0008006" key="7">
    <source>
        <dbReference type="Google" id="ProtNLM"/>
    </source>
</evidence>
<feature type="region of interest" description="Disordered" evidence="4">
    <location>
        <begin position="282"/>
        <end position="304"/>
    </location>
</feature>
<feature type="compositionally biased region" description="Polar residues" evidence="4">
    <location>
        <begin position="927"/>
        <end position="943"/>
    </location>
</feature>
<evidence type="ECO:0000256" key="3">
    <source>
        <dbReference type="PROSITE-ProRule" id="PRU00023"/>
    </source>
</evidence>
<evidence type="ECO:0000256" key="1">
    <source>
        <dbReference type="ARBA" id="ARBA00022737"/>
    </source>
</evidence>
<dbReference type="EMBL" id="JAAMPI010001699">
    <property type="protein sequence ID" value="KAF4624311.1"/>
    <property type="molecule type" value="Genomic_DNA"/>
</dbReference>
<dbReference type="OrthoDB" id="194358at2759"/>
<dbReference type="InterPro" id="IPR002110">
    <property type="entry name" value="Ankyrin_rpt"/>
</dbReference>
<dbReference type="Gene3D" id="1.25.40.10">
    <property type="entry name" value="Tetratricopeptide repeat domain"/>
    <property type="match status" value="1"/>
</dbReference>
<keyword evidence="6" id="KW-1185">Reference proteome</keyword>
<dbReference type="PANTHER" id="PTHR24171">
    <property type="entry name" value="ANKYRIN REPEAT DOMAIN-CONTAINING PROTEIN 39-RELATED"/>
    <property type="match status" value="1"/>
</dbReference>
<feature type="region of interest" description="Disordered" evidence="4">
    <location>
        <begin position="846"/>
        <end position="885"/>
    </location>
</feature>
<dbReference type="SMART" id="SM00248">
    <property type="entry name" value="ANK"/>
    <property type="match status" value="4"/>
</dbReference>
<dbReference type="SUPFAM" id="SSF48452">
    <property type="entry name" value="TPR-like"/>
    <property type="match status" value="1"/>
</dbReference>
<feature type="repeat" description="ANK" evidence="3">
    <location>
        <begin position="660"/>
        <end position="692"/>
    </location>
</feature>
<feature type="region of interest" description="Disordered" evidence="4">
    <location>
        <begin position="926"/>
        <end position="947"/>
    </location>
</feature>
<evidence type="ECO:0000256" key="4">
    <source>
        <dbReference type="SAM" id="MobiDB-lite"/>
    </source>
</evidence>
<evidence type="ECO:0000313" key="6">
    <source>
        <dbReference type="Proteomes" id="UP000566819"/>
    </source>
</evidence>
<feature type="compositionally biased region" description="Low complexity" evidence="4">
    <location>
        <begin position="872"/>
        <end position="885"/>
    </location>
</feature>
<feature type="compositionally biased region" description="Basic and acidic residues" evidence="4">
    <location>
        <begin position="562"/>
        <end position="577"/>
    </location>
</feature>
<evidence type="ECO:0000256" key="2">
    <source>
        <dbReference type="ARBA" id="ARBA00023043"/>
    </source>
</evidence>
<feature type="repeat" description="ANK" evidence="3">
    <location>
        <begin position="696"/>
        <end position="728"/>
    </location>
</feature>
<dbReference type="Proteomes" id="UP000566819">
    <property type="component" value="Unassembled WGS sequence"/>
</dbReference>
<reference evidence="5 6" key="1">
    <citation type="submission" date="2020-03" db="EMBL/GenBank/DDBJ databases">
        <title>Draft Genome Sequence of Cudoniella acicularis.</title>
        <authorList>
            <person name="Buettner E."/>
            <person name="Kellner H."/>
        </authorList>
    </citation>
    <scope>NUCLEOTIDE SEQUENCE [LARGE SCALE GENOMIC DNA]</scope>
    <source>
        <strain evidence="5 6">DSM 108380</strain>
    </source>
</reference>
<dbReference type="Gene3D" id="1.25.40.20">
    <property type="entry name" value="Ankyrin repeat-containing domain"/>
    <property type="match status" value="2"/>
</dbReference>
<sequence>MVVTPFTAAATASAVLALSKAAWKLGSSLLKLDQDTKIIDTTVKNLAGEVKSLSNECDLVYAELEEVVSKSETGSSPPYDVDGRMWNCLATQVEETSRTMQELELFVKSVRREESSFIGQAQRQRKLDKSKDQIASIRIKVCRHTDNLRATLLLINTVLAHIAPCRADRELAKDLDKLQDMVEKLQRSLEANPQSRPSHTEATLMQCAREVIVKGTTMYEGSLAAESVAGDQGVANSNIRVVEWVSTLESIRRDQRRSGHSDMVSNVPSIFSWDEAHTVVTSATSTQRSVQEREAVDAVGDDSDDDLHTDLAKAALDTGTKAFEAQEWEEADSLLQEALRVLQQLPKEQRAFCDIFGLQYKLAVCTYHMQEPADAEEALMSLVQQSASSDEQREYIYDAAHLLSHLYIRVGQVDRARSVCEEALQARRRLLGKRSDASLESTALMAHIYVLLNNRARAKSYLAMIPEARRDAILKIVEESLGTKVELLDSSSLLTQSISEDLDLAVKRIQSRPMENRYYNPISAIISQSPATSPRQSHQRTPSNKTDLEDLQSVTVTSLSSAEERRESRATEEERTNEYYSAGPEALGTAALSPGQPPEANETFKGKTLSRKEILDKIGCQPKDRIEDAVCDGDHSVFASLLSRKKDFWRSKLRKRVRPERVTALHFAALFGEIDMARRLLGSSFNINEVPYGYTTSFTPLKFAIGARQVDMVEFLIANGAEPSEPDSWSTLAGQLMNRSWLMKTMSEAEKEYVPNRIIAILRILLEHGWDVNAPFETSGGTVLHQAVTFWTGSYMWDLNLRAAITSFLCERGADPFQANIEGKTPYDMASASGHQDLLLVLDRGSKKKEPDDGPAEPVELSSQRENNGYQSGSKPSSASSSTLSLSVADKIKPPIHHGHPPLQATANSQVADPLEIERLNPDKYGLSTSRWAPRNQSRSQSAAKPPQIWTRTVPVVKPKPYNHETSPISKPPDLGLPYEVQHYILAMIERILEEACFDFASRWIPQTLLSKNWSCPEAVELATWRDVLPEALPLKSIIPVANYTLEQGLIDAVRVRNSAAHRHLCDNFEIRRMATKAQDLMFMFSDHTRQLKFQALREVLNEWDAMSGQNPQGARERLETALKGIGERPIDDMDWTPNAVSLQEVGHEEVKEIGENHVPIRHGHVIQDYDGHDEMELDDY</sequence>
<dbReference type="AlphaFoldDB" id="A0A8H4VVL8"/>
<dbReference type="InterPro" id="IPR011990">
    <property type="entry name" value="TPR-like_helical_dom_sf"/>
</dbReference>
<dbReference type="PROSITE" id="PS50088">
    <property type="entry name" value="ANK_REPEAT"/>
    <property type="match status" value="2"/>
</dbReference>
<dbReference type="SUPFAM" id="SSF48403">
    <property type="entry name" value="Ankyrin repeat"/>
    <property type="match status" value="1"/>
</dbReference>